<sequence>MELTQELLKKHFEYRDGNLYRRGSDKPCGYLESSGYLRYSWLGKNYLVHRLIFLLENGYLPDKVDHKDLNTLNNYTDNLRDATHSDNMCNSLVYSNNQLGIKNIRRTANGRYQVRIHKNKKTSSKTFINLEDAITWRDEMLPILHGDFANKGEK</sequence>
<accession>A0A162E9D7</accession>
<dbReference type="KEGG" id="vg:29064522"/>
<gene>
    <name evidence="2" type="ORF">NR01_0013</name>
</gene>
<protein>
    <submittedName>
        <fullName evidence="2">Putative HNH endonuclease</fullName>
    </submittedName>
</protein>
<dbReference type="OrthoDB" id="21336at10239"/>
<organism evidence="2 3">
    <name type="scientific">Salmonella phage NR01</name>
    <dbReference type="NCBI Taxonomy" id="1647411"/>
    <lineage>
        <taxon>Viruses</taxon>
        <taxon>Duplodnaviria</taxon>
        <taxon>Heunggongvirae</taxon>
        <taxon>Uroviricota</taxon>
        <taxon>Caudoviricetes</taxon>
        <taxon>Demerecviridae</taxon>
        <taxon>Markadamsvirinae</taxon>
        <taxon>Tequintavirus</taxon>
        <taxon>Tequintavirus NR01</taxon>
    </lineage>
</organism>
<evidence type="ECO:0000313" key="2">
    <source>
        <dbReference type="EMBL" id="AKN44352.1"/>
    </source>
</evidence>
<dbReference type="GO" id="GO:0004519">
    <property type="term" value="F:endonuclease activity"/>
    <property type="evidence" value="ECO:0007669"/>
    <property type="project" value="UniProtKB-KW"/>
</dbReference>
<dbReference type="InterPro" id="IPR003615">
    <property type="entry name" value="HNH_nuc"/>
</dbReference>
<keyword evidence="2" id="KW-0255">Endonuclease</keyword>
<evidence type="ECO:0000259" key="1">
    <source>
        <dbReference type="Pfam" id="PF13392"/>
    </source>
</evidence>
<dbReference type="GeneID" id="29064522"/>
<dbReference type="Pfam" id="PF13392">
    <property type="entry name" value="HNH_3"/>
    <property type="match status" value="1"/>
</dbReference>
<keyword evidence="2" id="KW-0378">Hydrolase</keyword>
<dbReference type="Proteomes" id="UP000202365">
    <property type="component" value="Segment"/>
</dbReference>
<evidence type="ECO:0000313" key="3">
    <source>
        <dbReference type="Proteomes" id="UP000202365"/>
    </source>
</evidence>
<keyword evidence="2" id="KW-0540">Nuclease</keyword>
<reference evidence="2 3" key="1">
    <citation type="submission" date="2015-04" db="EMBL/GenBank/DDBJ databases">
        <title>Complete Genome Sequence of S. Typhimurium Bacteriophage NR01.</title>
        <authorList>
            <person name="Lee J.-H."/>
            <person name="Lee H.Y."/>
            <person name="Song N.R."/>
        </authorList>
    </citation>
    <scope>NUCLEOTIDE SEQUENCE [LARGE SCALE GENOMIC DNA]</scope>
</reference>
<keyword evidence="3" id="KW-1185">Reference proteome</keyword>
<dbReference type="Gene3D" id="3.90.75.20">
    <property type="match status" value="1"/>
</dbReference>
<dbReference type="EMBL" id="KR233164">
    <property type="protein sequence ID" value="AKN44352.1"/>
    <property type="molecule type" value="Genomic_DNA"/>
</dbReference>
<dbReference type="SUPFAM" id="SSF54060">
    <property type="entry name" value="His-Me finger endonucleases"/>
    <property type="match status" value="1"/>
</dbReference>
<name>A0A162E9D7_9CAUD</name>
<dbReference type="RefSeq" id="YP_009283354.1">
    <property type="nucleotide sequence ID" value="NC_031042.1"/>
</dbReference>
<feature type="domain" description="HNH nuclease" evidence="1">
    <location>
        <begin position="46"/>
        <end position="88"/>
    </location>
</feature>
<dbReference type="InterPro" id="IPR044925">
    <property type="entry name" value="His-Me_finger_sf"/>
</dbReference>
<proteinExistence type="predicted"/>